<evidence type="ECO:0000313" key="10">
    <source>
        <dbReference type="Proteomes" id="UP001255050"/>
    </source>
</evidence>
<dbReference type="InterPro" id="IPR015848">
    <property type="entry name" value="PNPase_PH_RNA-bd_bac/org-type"/>
</dbReference>
<dbReference type="PROSITE" id="PS50084">
    <property type="entry name" value="KH_TYPE_1"/>
    <property type="match status" value="1"/>
</dbReference>
<dbReference type="Pfam" id="PF00013">
    <property type="entry name" value="KH_1"/>
    <property type="match status" value="1"/>
</dbReference>
<dbReference type="Pfam" id="PF03726">
    <property type="entry name" value="PNPase"/>
    <property type="match status" value="1"/>
</dbReference>
<dbReference type="NCBIfam" id="NF008805">
    <property type="entry name" value="PRK11824.1"/>
    <property type="match status" value="1"/>
</dbReference>
<dbReference type="CDD" id="cd04472">
    <property type="entry name" value="S1_PNPase"/>
    <property type="match status" value="1"/>
</dbReference>
<evidence type="ECO:0000259" key="8">
    <source>
        <dbReference type="PROSITE" id="PS50126"/>
    </source>
</evidence>
<dbReference type="PROSITE" id="PS50126">
    <property type="entry name" value="S1"/>
    <property type="match status" value="1"/>
</dbReference>
<dbReference type="Gene3D" id="2.40.50.140">
    <property type="entry name" value="Nucleic acid-binding proteins"/>
    <property type="match status" value="1"/>
</dbReference>
<feature type="domain" description="S1 motif" evidence="8">
    <location>
        <begin position="626"/>
        <end position="694"/>
    </location>
</feature>
<comment type="similarity">
    <text evidence="1 7">Belongs to the polyribonucleotide nucleotidyltransferase family.</text>
</comment>
<dbReference type="InterPro" id="IPR015847">
    <property type="entry name" value="ExoRNase_PH_dom2"/>
</dbReference>
<evidence type="ECO:0000313" key="9">
    <source>
        <dbReference type="EMBL" id="MDR5602528.1"/>
    </source>
</evidence>
<dbReference type="HAMAP" id="MF_01595">
    <property type="entry name" value="PNPase"/>
    <property type="match status" value="1"/>
</dbReference>
<evidence type="ECO:0000256" key="3">
    <source>
        <dbReference type="ARBA" id="ARBA00022679"/>
    </source>
</evidence>
<comment type="function">
    <text evidence="6">Binds mRNA; thus facilitating recognition of the initiation point. It is needed to translate mRNA with a short Shine-Dalgarno (SD) purine-rich sequence.</text>
</comment>
<keyword evidence="7" id="KW-0479">Metal-binding</keyword>
<keyword evidence="7" id="KW-0460">Magnesium</keyword>
<dbReference type="SUPFAM" id="SSF55666">
    <property type="entry name" value="Ribonuclease PH domain 2-like"/>
    <property type="match status" value="2"/>
</dbReference>
<dbReference type="SUPFAM" id="SSF46915">
    <property type="entry name" value="Polynucleotide phosphorylase/guanosine pentaphosphate synthase (PNPase/GPSI), domain 3"/>
    <property type="match status" value="1"/>
</dbReference>
<feature type="binding site" evidence="7">
    <location>
        <position position="490"/>
    </location>
    <ligand>
        <name>Mg(2+)</name>
        <dbReference type="ChEBI" id="CHEBI:18420"/>
    </ligand>
</feature>
<dbReference type="SMART" id="SM00322">
    <property type="entry name" value="KH"/>
    <property type="match status" value="1"/>
</dbReference>
<evidence type="ECO:0000256" key="4">
    <source>
        <dbReference type="ARBA" id="ARBA00022695"/>
    </source>
</evidence>
<dbReference type="Gene3D" id="3.30.1370.10">
    <property type="entry name" value="K Homology domain, type 1"/>
    <property type="match status" value="1"/>
</dbReference>
<dbReference type="SMART" id="SM00316">
    <property type="entry name" value="S1"/>
    <property type="match status" value="1"/>
</dbReference>
<comment type="catalytic activity">
    <reaction evidence="7">
        <text>RNA(n+1) + phosphate = RNA(n) + a ribonucleoside 5'-diphosphate</text>
        <dbReference type="Rhea" id="RHEA:22096"/>
        <dbReference type="Rhea" id="RHEA-COMP:14527"/>
        <dbReference type="Rhea" id="RHEA-COMP:17342"/>
        <dbReference type="ChEBI" id="CHEBI:43474"/>
        <dbReference type="ChEBI" id="CHEBI:57930"/>
        <dbReference type="ChEBI" id="CHEBI:140395"/>
        <dbReference type="EC" id="2.7.7.8"/>
    </reaction>
</comment>
<dbReference type="EMBL" id="JAVJGV010000011">
    <property type="protein sequence ID" value="MDR5602528.1"/>
    <property type="molecule type" value="Genomic_DNA"/>
</dbReference>
<dbReference type="Proteomes" id="UP001255050">
    <property type="component" value="Unassembled WGS sequence"/>
</dbReference>
<keyword evidence="4 7" id="KW-0548">Nucleotidyltransferase</keyword>
<sequence>MSQEKKVFKTEWANQPLTIETGQLAKQANGAVLVRYGDTVVLSTATASKEPRDGDFFPLTVNYEEKMYAAGKIPGGFKKREGRPGDEATLTARLIDRPIRPLFPDGYRHDVQIINTVLSADPNCSPEMAAMIGSSMALSVSDIPFQGPIAGVNVGLVDGQYVINPNLEQKAVSRLDLEVAGHKDAVNMVEAGASEITEAEMLEAILFGHEEIKRLCAFQEEIIAHLQPEKQEFIPEEKNQTLIDSVTEMTQNEGLNQAIQTVEKQEREENLDTIKERVLANFEDEEDPENEALLKEVNAIINTLIKEEVRRLIADEKIRPDGRKPDEIRPLSSEVGLLPRAHGSGLFTRGQTQALSVLTLGSISEYQIIDGLGEEEHKRFMHHYNFPNFSVGETGPVRAPGRREIGHGALGERALRYIIPDEKDFPYTVRIVSEVLESNGSSSQASICGSTLALMDAGVPIKAPVAGIAMGLVTRDDQYTILTDIQGMEDALGDMDFKVAGTTEGITAIQMDIKIDGLTKEVIEEALEQARKGRLAILDHMMQTINQPRTELSAYAPKVETMQIKPEKIRDVIGPGGKQTNEIIDATGVKLDIEQDGTVFIGSTEQDMINQARSWIENIVREAEVGQIYDAKVKRIEKFGAFVELFPGKDALVHISQISNERINKVEDVLKIGDTLNVKVTEIDKQGRVNASHKVLISQ</sequence>
<dbReference type="InterPro" id="IPR001247">
    <property type="entry name" value="ExoRNase_PH_dom1"/>
</dbReference>
<keyword evidence="10" id="KW-1185">Reference proteome</keyword>
<protein>
    <recommendedName>
        <fullName evidence="7">Polyribonucleotide nucleotidyltransferase</fullName>
        <ecNumber evidence="7">2.7.7.8</ecNumber>
    </recommendedName>
    <alternativeName>
        <fullName evidence="7">Polynucleotide phosphorylase</fullName>
        <shortName evidence="7">PNPase</shortName>
    </alternativeName>
</protein>
<dbReference type="CDD" id="cd11364">
    <property type="entry name" value="RNase_PH_PNPase_2"/>
    <property type="match status" value="1"/>
</dbReference>
<dbReference type="NCBIfam" id="TIGR03591">
    <property type="entry name" value="polynuc_phos"/>
    <property type="match status" value="1"/>
</dbReference>
<dbReference type="Pfam" id="PF00575">
    <property type="entry name" value="S1"/>
    <property type="match status" value="1"/>
</dbReference>
<dbReference type="CDD" id="cd02393">
    <property type="entry name" value="KH-I_PNPase"/>
    <property type="match status" value="1"/>
</dbReference>
<organism evidence="9 10">
    <name type="scientific">Staphylococcus coagulans</name>
    <dbReference type="NCBI Taxonomy" id="74706"/>
    <lineage>
        <taxon>Bacteria</taxon>
        <taxon>Bacillati</taxon>
        <taxon>Bacillota</taxon>
        <taxon>Bacilli</taxon>
        <taxon>Bacillales</taxon>
        <taxon>Staphylococcaceae</taxon>
        <taxon>Staphylococcus</taxon>
    </lineage>
</organism>
<gene>
    <name evidence="7 9" type="primary">pnp</name>
    <name evidence="9" type="ORF">RCO12_03655</name>
</gene>
<dbReference type="InterPro" id="IPR036345">
    <property type="entry name" value="ExoRNase_PH_dom2_sf"/>
</dbReference>
<accession>A0ABU1EXB4</accession>
<feature type="binding site" evidence="7">
    <location>
        <position position="496"/>
    </location>
    <ligand>
        <name>Mg(2+)</name>
        <dbReference type="ChEBI" id="CHEBI:18420"/>
    </ligand>
</feature>
<evidence type="ECO:0000256" key="1">
    <source>
        <dbReference type="ARBA" id="ARBA00007404"/>
    </source>
</evidence>
<dbReference type="Pfam" id="PF03725">
    <property type="entry name" value="RNase_PH_C"/>
    <property type="match status" value="2"/>
</dbReference>
<keyword evidence="3 7" id="KW-0808">Transferase</keyword>
<dbReference type="Pfam" id="PF01138">
    <property type="entry name" value="RNase_PH"/>
    <property type="match status" value="2"/>
</dbReference>
<dbReference type="PIRSF" id="PIRSF005499">
    <property type="entry name" value="PNPase"/>
    <property type="match status" value="1"/>
</dbReference>
<proteinExistence type="inferred from homology"/>
<dbReference type="InterPro" id="IPR027408">
    <property type="entry name" value="PNPase/RNase_PH_dom_sf"/>
</dbReference>
<comment type="subcellular location">
    <subcellularLocation>
        <location evidence="7">Cytoplasm</location>
    </subcellularLocation>
</comment>
<evidence type="ECO:0000256" key="2">
    <source>
        <dbReference type="ARBA" id="ARBA00022490"/>
    </source>
</evidence>
<dbReference type="SUPFAM" id="SSF54211">
    <property type="entry name" value="Ribosomal protein S5 domain 2-like"/>
    <property type="match status" value="2"/>
</dbReference>
<comment type="caution">
    <text evidence="9">The sequence shown here is derived from an EMBL/GenBank/DDBJ whole genome shotgun (WGS) entry which is preliminary data.</text>
</comment>
<dbReference type="InterPro" id="IPR004088">
    <property type="entry name" value="KH_dom_type_1"/>
</dbReference>
<name>A0ABU1EXB4_9STAP</name>
<dbReference type="RefSeq" id="WP_309551109.1">
    <property type="nucleotide sequence ID" value="NZ_JAVJGV010000011.1"/>
</dbReference>
<dbReference type="SUPFAM" id="SSF50249">
    <property type="entry name" value="Nucleic acid-binding proteins"/>
    <property type="match status" value="1"/>
</dbReference>
<dbReference type="InterPro" id="IPR036612">
    <property type="entry name" value="KH_dom_type_1_sf"/>
</dbReference>
<dbReference type="PANTHER" id="PTHR11252:SF0">
    <property type="entry name" value="POLYRIBONUCLEOTIDE NUCLEOTIDYLTRANSFERASE 1, MITOCHONDRIAL"/>
    <property type="match status" value="1"/>
</dbReference>
<dbReference type="Gene3D" id="3.30.230.70">
    <property type="entry name" value="GHMP Kinase, N-terminal domain"/>
    <property type="match status" value="2"/>
</dbReference>
<comment type="cofactor">
    <cofactor evidence="7">
        <name>Mg(2+)</name>
        <dbReference type="ChEBI" id="CHEBI:18420"/>
    </cofactor>
</comment>
<dbReference type="PANTHER" id="PTHR11252">
    <property type="entry name" value="POLYRIBONUCLEOTIDE NUCLEOTIDYLTRANSFERASE"/>
    <property type="match status" value="1"/>
</dbReference>
<dbReference type="InterPro" id="IPR036456">
    <property type="entry name" value="PNPase_PH_RNA-bd_sf"/>
</dbReference>
<comment type="function">
    <text evidence="7">Involved in mRNA degradation. Catalyzes the phosphorolysis of single-stranded polyribonucleotides processively in the 3'- to 5'-direction.</text>
</comment>
<dbReference type="InterPro" id="IPR012162">
    <property type="entry name" value="PNPase"/>
</dbReference>
<keyword evidence="2 7" id="KW-0963">Cytoplasm</keyword>
<reference evidence="9 10" key="1">
    <citation type="submission" date="2023-08" db="EMBL/GenBank/DDBJ databases">
        <title>Whole genome sequencing of Staphylococcus coagulans NN-2474.</title>
        <authorList>
            <person name="Kropotov V.S."/>
            <person name="Boriskina E.V."/>
            <person name="Gordinskaya N.A."/>
            <person name="Shkurkina I.S."/>
            <person name="Kryazhev D.V."/>
            <person name="Alekseeva A.E."/>
            <person name="Makhova M.A."/>
        </authorList>
    </citation>
    <scope>NUCLEOTIDE SEQUENCE [LARGE SCALE GENOMIC DNA]</scope>
    <source>
        <strain evidence="9 10">NN-2474</strain>
    </source>
</reference>
<evidence type="ECO:0000256" key="7">
    <source>
        <dbReference type="HAMAP-Rule" id="MF_01595"/>
    </source>
</evidence>
<dbReference type="CDD" id="cd11363">
    <property type="entry name" value="RNase_PH_PNPase_1"/>
    <property type="match status" value="1"/>
</dbReference>
<evidence type="ECO:0000256" key="6">
    <source>
        <dbReference type="ARBA" id="ARBA00025604"/>
    </source>
</evidence>
<dbReference type="InterPro" id="IPR004087">
    <property type="entry name" value="KH_dom"/>
</dbReference>
<dbReference type="SUPFAM" id="SSF54791">
    <property type="entry name" value="Eukaryotic type KH-domain (KH-domain type I)"/>
    <property type="match status" value="1"/>
</dbReference>
<evidence type="ECO:0000256" key="5">
    <source>
        <dbReference type="ARBA" id="ARBA00022884"/>
    </source>
</evidence>
<dbReference type="EC" id="2.7.7.8" evidence="7"/>
<dbReference type="GO" id="GO:0004654">
    <property type="term" value="F:polyribonucleotide nucleotidyltransferase activity"/>
    <property type="evidence" value="ECO:0007669"/>
    <property type="project" value="UniProtKB-EC"/>
</dbReference>
<keyword evidence="5 7" id="KW-0694">RNA-binding</keyword>
<dbReference type="InterPro" id="IPR020568">
    <property type="entry name" value="Ribosomal_Su5_D2-typ_SF"/>
</dbReference>
<dbReference type="InterPro" id="IPR012340">
    <property type="entry name" value="NA-bd_OB-fold"/>
</dbReference>
<dbReference type="InterPro" id="IPR003029">
    <property type="entry name" value="S1_domain"/>
</dbReference>